<comment type="caution">
    <text evidence="2">The sequence shown here is derived from an EMBL/GenBank/DDBJ whole genome shotgun (WGS) entry which is preliminary data.</text>
</comment>
<feature type="coiled-coil region" evidence="1">
    <location>
        <begin position="110"/>
        <end position="137"/>
    </location>
</feature>
<protein>
    <submittedName>
        <fullName evidence="2">Uncharacterized protein</fullName>
    </submittedName>
</protein>
<reference evidence="2" key="1">
    <citation type="journal article" date="2019" name="Sci. Rep.">
        <title>Draft genome of Tanacetum cinerariifolium, the natural source of mosquito coil.</title>
        <authorList>
            <person name="Yamashiro T."/>
            <person name="Shiraishi A."/>
            <person name="Satake H."/>
            <person name="Nakayama K."/>
        </authorList>
    </citation>
    <scope>NUCLEOTIDE SEQUENCE</scope>
</reference>
<organism evidence="2">
    <name type="scientific">Tanacetum cinerariifolium</name>
    <name type="common">Dalmatian daisy</name>
    <name type="synonym">Chrysanthemum cinerariifolium</name>
    <dbReference type="NCBI Taxonomy" id="118510"/>
    <lineage>
        <taxon>Eukaryota</taxon>
        <taxon>Viridiplantae</taxon>
        <taxon>Streptophyta</taxon>
        <taxon>Embryophyta</taxon>
        <taxon>Tracheophyta</taxon>
        <taxon>Spermatophyta</taxon>
        <taxon>Magnoliopsida</taxon>
        <taxon>eudicotyledons</taxon>
        <taxon>Gunneridae</taxon>
        <taxon>Pentapetalae</taxon>
        <taxon>asterids</taxon>
        <taxon>campanulids</taxon>
        <taxon>Asterales</taxon>
        <taxon>Asteraceae</taxon>
        <taxon>Asteroideae</taxon>
        <taxon>Anthemideae</taxon>
        <taxon>Anthemidinae</taxon>
        <taxon>Tanacetum</taxon>
    </lineage>
</organism>
<name>A0A699HMR2_TANCI</name>
<evidence type="ECO:0000256" key="1">
    <source>
        <dbReference type="SAM" id="Coils"/>
    </source>
</evidence>
<sequence length="137" mass="16198">MPIFKRTFYQDLDLLEQHLTKDILSQADCKTILIKLRTTFENAFNSEFKERMQRYTRFEAQSFKDAMIYKMDSIRNDTDADDADIRLINEGQHGQILNETSNKAKIKKEINVLETMNIELEHSAAKLRKENETLKKH</sequence>
<dbReference type="EMBL" id="BKCJ010188315">
    <property type="protein sequence ID" value="GEY55276.1"/>
    <property type="molecule type" value="Genomic_DNA"/>
</dbReference>
<keyword evidence="1" id="KW-0175">Coiled coil</keyword>
<proteinExistence type="predicted"/>
<gene>
    <name evidence="2" type="ORF">Tci_427250</name>
</gene>
<dbReference type="AlphaFoldDB" id="A0A699HMR2"/>
<evidence type="ECO:0000313" key="2">
    <source>
        <dbReference type="EMBL" id="GEY55276.1"/>
    </source>
</evidence>
<accession>A0A699HMR2</accession>